<name>A0A1M5ERE2_9BACT</name>
<reference evidence="1 2" key="1">
    <citation type="submission" date="2016-11" db="EMBL/GenBank/DDBJ databases">
        <authorList>
            <person name="Jaros S."/>
            <person name="Januszkiewicz K."/>
            <person name="Wedrychowicz H."/>
        </authorList>
    </citation>
    <scope>NUCLEOTIDE SEQUENCE [LARGE SCALE GENOMIC DNA]</scope>
    <source>
        <strain evidence="1 2">DSM 18119</strain>
    </source>
</reference>
<dbReference type="AlphaFoldDB" id="A0A1M5ERE2"/>
<keyword evidence="2" id="KW-1185">Reference proteome</keyword>
<accession>A0A1M5ERE2</accession>
<proteinExistence type="predicted"/>
<protein>
    <submittedName>
        <fullName evidence="1">Uncharacterized protein</fullName>
    </submittedName>
</protein>
<evidence type="ECO:0000313" key="2">
    <source>
        <dbReference type="Proteomes" id="UP000184048"/>
    </source>
</evidence>
<gene>
    <name evidence="1" type="ORF">SAMN02745131_03608</name>
</gene>
<sequence>MSLPPKELQTTNHKLQTLLVSPCTSVPLCRRGSSLPTSNLLSAPLYLSAFVAILPPQKSSQILLILVLKPHREHRSLTFNAGHFNNATVQFNDLFGNR</sequence>
<organism evidence="1 2">
    <name type="scientific">Flavisolibacter ginsengisoli DSM 18119</name>
    <dbReference type="NCBI Taxonomy" id="1121884"/>
    <lineage>
        <taxon>Bacteria</taxon>
        <taxon>Pseudomonadati</taxon>
        <taxon>Bacteroidota</taxon>
        <taxon>Chitinophagia</taxon>
        <taxon>Chitinophagales</taxon>
        <taxon>Chitinophagaceae</taxon>
        <taxon>Flavisolibacter</taxon>
    </lineage>
</organism>
<dbReference type="Proteomes" id="UP000184048">
    <property type="component" value="Unassembled WGS sequence"/>
</dbReference>
<evidence type="ECO:0000313" key="1">
    <source>
        <dbReference type="EMBL" id="SHF81691.1"/>
    </source>
</evidence>
<dbReference type="EMBL" id="FQUU01000019">
    <property type="protein sequence ID" value="SHF81691.1"/>
    <property type="molecule type" value="Genomic_DNA"/>
</dbReference>